<organism evidence="1 2">
    <name type="scientific">Pistacia integerrima</name>
    <dbReference type="NCBI Taxonomy" id="434235"/>
    <lineage>
        <taxon>Eukaryota</taxon>
        <taxon>Viridiplantae</taxon>
        <taxon>Streptophyta</taxon>
        <taxon>Embryophyta</taxon>
        <taxon>Tracheophyta</taxon>
        <taxon>Spermatophyta</taxon>
        <taxon>Magnoliopsida</taxon>
        <taxon>eudicotyledons</taxon>
        <taxon>Gunneridae</taxon>
        <taxon>Pentapetalae</taxon>
        <taxon>rosids</taxon>
        <taxon>malvids</taxon>
        <taxon>Sapindales</taxon>
        <taxon>Anacardiaceae</taxon>
        <taxon>Pistacia</taxon>
    </lineage>
</organism>
<name>A0ACC0X190_9ROSI</name>
<evidence type="ECO:0000313" key="2">
    <source>
        <dbReference type="Proteomes" id="UP001163603"/>
    </source>
</evidence>
<gene>
    <name evidence="1" type="ORF">Pint_30069</name>
</gene>
<accession>A0ACC0X190</accession>
<reference evidence="2" key="1">
    <citation type="journal article" date="2023" name="G3 (Bethesda)">
        <title>Genome assembly and association tests identify interacting loci associated with vigor, precocity, and sex in interspecific pistachio rootstocks.</title>
        <authorList>
            <person name="Palmer W."/>
            <person name="Jacygrad E."/>
            <person name="Sagayaradj S."/>
            <person name="Cavanaugh K."/>
            <person name="Han R."/>
            <person name="Bertier L."/>
            <person name="Beede B."/>
            <person name="Kafkas S."/>
            <person name="Golino D."/>
            <person name="Preece J."/>
            <person name="Michelmore R."/>
        </authorList>
    </citation>
    <scope>NUCLEOTIDE SEQUENCE [LARGE SCALE GENOMIC DNA]</scope>
</reference>
<comment type="caution">
    <text evidence="1">The sequence shown here is derived from an EMBL/GenBank/DDBJ whole genome shotgun (WGS) entry which is preliminary data.</text>
</comment>
<dbReference type="EMBL" id="CM047750">
    <property type="protein sequence ID" value="KAJ0007241.1"/>
    <property type="molecule type" value="Genomic_DNA"/>
</dbReference>
<keyword evidence="2" id="KW-1185">Reference proteome</keyword>
<proteinExistence type="predicted"/>
<sequence>MSVERCPNLKKLPLGSNRVKEGKIVIKGKEGWWKEIQWENQATQNAFVPCFKRIANDSEDELISDDI</sequence>
<dbReference type="Proteomes" id="UP001163603">
    <property type="component" value="Chromosome 15"/>
</dbReference>
<protein>
    <submittedName>
        <fullName evidence="1">Uncharacterized protein</fullName>
    </submittedName>
</protein>
<evidence type="ECO:0000313" key="1">
    <source>
        <dbReference type="EMBL" id="KAJ0007241.1"/>
    </source>
</evidence>